<evidence type="ECO:0000313" key="1">
    <source>
        <dbReference type="EMBL" id="MBX38744.1"/>
    </source>
</evidence>
<accession>A0A2P2N8C5</accession>
<name>A0A2P2N8C5_RHIMU</name>
<dbReference type="EMBL" id="GGEC01058260">
    <property type="protein sequence ID" value="MBX38744.1"/>
    <property type="molecule type" value="Transcribed_RNA"/>
</dbReference>
<reference evidence="1" key="1">
    <citation type="submission" date="2018-02" db="EMBL/GenBank/DDBJ databases">
        <title>Rhizophora mucronata_Transcriptome.</title>
        <authorList>
            <person name="Meera S.P."/>
            <person name="Sreeshan A."/>
            <person name="Augustine A."/>
        </authorList>
    </citation>
    <scope>NUCLEOTIDE SEQUENCE</scope>
    <source>
        <tissue evidence="1">Leaf</tissue>
    </source>
</reference>
<sequence>MVRIVLSMGSFYVLLKFSNYSLLGND</sequence>
<proteinExistence type="predicted"/>
<protein>
    <submittedName>
        <fullName evidence="1">Uncharacterized protein</fullName>
    </submittedName>
</protein>
<dbReference type="AlphaFoldDB" id="A0A2P2N8C5"/>
<organism evidence="1">
    <name type="scientific">Rhizophora mucronata</name>
    <name type="common">Asiatic mangrove</name>
    <dbReference type="NCBI Taxonomy" id="61149"/>
    <lineage>
        <taxon>Eukaryota</taxon>
        <taxon>Viridiplantae</taxon>
        <taxon>Streptophyta</taxon>
        <taxon>Embryophyta</taxon>
        <taxon>Tracheophyta</taxon>
        <taxon>Spermatophyta</taxon>
        <taxon>Magnoliopsida</taxon>
        <taxon>eudicotyledons</taxon>
        <taxon>Gunneridae</taxon>
        <taxon>Pentapetalae</taxon>
        <taxon>rosids</taxon>
        <taxon>fabids</taxon>
        <taxon>Malpighiales</taxon>
        <taxon>Rhizophoraceae</taxon>
        <taxon>Rhizophora</taxon>
    </lineage>
</organism>